<evidence type="ECO:0000256" key="2">
    <source>
        <dbReference type="ARBA" id="ARBA00010077"/>
    </source>
</evidence>
<keyword evidence="8" id="KW-1185">Reference proteome</keyword>
<dbReference type="GO" id="GO:0042254">
    <property type="term" value="P:ribosome biogenesis"/>
    <property type="evidence" value="ECO:0007669"/>
    <property type="project" value="UniProtKB-KW"/>
</dbReference>
<dbReference type="OMA" id="CEHDERH"/>
<keyword evidence="4 5" id="KW-0539">Nucleus</keyword>
<dbReference type="Proteomes" id="UP000018050">
    <property type="component" value="Unassembled WGS sequence"/>
</dbReference>
<evidence type="ECO:0000313" key="7">
    <source>
        <dbReference type="EMBL" id="CDI81714.1"/>
    </source>
</evidence>
<evidence type="ECO:0000256" key="3">
    <source>
        <dbReference type="ARBA" id="ARBA00022517"/>
    </source>
</evidence>
<organism evidence="7 8">
    <name type="scientific">Eimeria acervulina</name>
    <name type="common">Coccidian parasite</name>
    <dbReference type="NCBI Taxonomy" id="5801"/>
    <lineage>
        <taxon>Eukaryota</taxon>
        <taxon>Sar</taxon>
        <taxon>Alveolata</taxon>
        <taxon>Apicomplexa</taxon>
        <taxon>Conoidasida</taxon>
        <taxon>Coccidia</taxon>
        <taxon>Eucoccidiorida</taxon>
        <taxon>Eimeriorina</taxon>
        <taxon>Eimeriidae</taxon>
        <taxon>Eimeria</taxon>
    </lineage>
</organism>
<comment type="function">
    <text evidence="5">Involved in ribosomal large subunit assembly.</text>
</comment>
<dbReference type="GO" id="GO:0005634">
    <property type="term" value="C:nucleus"/>
    <property type="evidence" value="ECO:0007669"/>
    <property type="project" value="UniProtKB-SubCell"/>
</dbReference>
<feature type="compositionally biased region" description="Polar residues" evidence="6">
    <location>
        <begin position="232"/>
        <end position="241"/>
    </location>
</feature>
<dbReference type="EMBL" id="HG671789">
    <property type="protein sequence ID" value="CDI81714.1"/>
    <property type="molecule type" value="Genomic_DNA"/>
</dbReference>
<dbReference type="OrthoDB" id="354561at2759"/>
<accession>U6GT06</accession>
<dbReference type="AlphaFoldDB" id="U6GT06"/>
<keyword evidence="3 5" id="KW-0690">Ribosome biogenesis</keyword>
<dbReference type="InterPro" id="IPR007023">
    <property type="entry name" value="Ribosom_reg"/>
</dbReference>
<evidence type="ECO:0000313" key="8">
    <source>
        <dbReference type="Proteomes" id="UP000018050"/>
    </source>
</evidence>
<dbReference type="RefSeq" id="XP_013248655.1">
    <property type="nucleotide sequence ID" value="XM_013393201.1"/>
</dbReference>
<gene>
    <name evidence="7" type="ORF">EAH_00062930</name>
</gene>
<evidence type="ECO:0000256" key="6">
    <source>
        <dbReference type="SAM" id="MobiDB-lite"/>
    </source>
</evidence>
<evidence type="ECO:0000256" key="5">
    <source>
        <dbReference type="RuleBase" id="RU364132"/>
    </source>
</evidence>
<proteinExistence type="inferred from homology"/>
<comment type="similarity">
    <text evidence="2 5">Belongs to the RRS1 family.</text>
</comment>
<name>U6GT06_EIMAC</name>
<feature type="compositionally biased region" description="Low complexity" evidence="6">
    <location>
        <begin position="214"/>
        <end position="231"/>
    </location>
</feature>
<dbReference type="GeneID" id="25274363"/>
<reference evidence="7" key="1">
    <citation type="submission" date="2013-10" db="EMBL/GenBank/DDBJ databases">
        <title>Genomic analysis of the causative agents of coccidiosis in chickens.</title>
        <authorList>
            <person name="Reid A.J."/>
            <person name="Blake D."/>
            <person name="Billington K."/>
            <person name="Browne H."/>
            <person name="Dunn M."/>
            <person name="Hung S."/>
            <person name="Kawahara F."/>
            <person name="Miranda-Saavedra D."/>
            <person name="Mourier T."/>
            <person name="Nagra H."/>
            <person name="Otto T.D."/>
            <person name="Rawlings N."/>
            <person name="Sanchez A."/>
            <person name="Sanders M."/>
            <person name="Subramaniam C."/>
            <person name="Tay Y."/>
            <person name="Dear P."/>
            <person name="Doerig C."/>
            <person name="Gruber A."/>
            <person name="Parkinson J."/>
            <person name="Shirley M."/>
            <person name="Wan K.L."/>
            <person name="Berriman M."/>
            <person name="Tomley F."/>
            <person name="Pain A."/>
        </authorList>
    </citation>
    <scope>NUCLEOTIDE SEQUENCE [LARGE SCALE GENOMIC DNA]</scope>
    <source>
        <strain evidence="7">Houghton</strain>
    </source>
</reference>
<evidence type="ECO:0000256" key="4">
    <source>
        <dbReference type="ARBA" id="ARBA00023242"/>
    </source>
</evidence>
<comment type="subcellular location">
    <subcellularLocation>
        <location evidence="1 5">Nucleus</location>
    </subcellularLocation>
</comment>
<feature type="compositionally biased region" description="Polar residues" evidence="6">
    <location>
        <begin position="201"/>
        <end position="210"/>
    </location>
</feature>
<sequence length="285" mass="30475">LEEKTRQGAERFIHKLFSLERHSSTDGVYVQLPPAPKIDTLRFPRTLKLPTSRALTRWESFALAKGIKKRKRSALMWSEDKQDWVRRWGYKSIKHVQQQSQAVLEEKGAVLLRSRNISTKHAAAAAAAGGGGGRGAAAAAKKRRIAAADPAAAAAAAAAAAEGPGDLFMKAKQQQQLQKAKQKLREVRNAAEAQGGLKWQQHPQGSTISSAAKGAPRGAPRSSGRSRSRSSTTVLQQKQQHIKSSYAFFSPQELPIKSMQMNKPAAFAALAAAAKAAAAAAAAAA</sequence>
<evidence type="ECO:0000256" key="1">
    <source>
        <dbReference type="ARBA" id="ARBA00004123"/>
    </source>
</evidence>
<reference evidence="7" key="2">
    <citation type="submission" date="2013-10" db="EMBL/GenBank/DDBJ databases">
        <authorList>
            <person name="Aslett M."/>
        </authorList>
    </citation>
    <scope>NUCLEOTIDE SEQUENCE [LARGE SCALE GENOMIC DNA]</scope>
    <source>
        <strain evidence="7">Houghton</strain>
    </source>
</reference>
<feature type="non-terminal residue" evidence="7">
    <location>
        <position position="1"/>
    </location>
</feature>
<protein>
    <recommendedName>
        <fullName evidence="5">Ribosome biogenesis regulatory protein</fullName>
    </recommendedName>
</protein>
<feature type="region of interest" description="Disordered" evidence="6">
    <location>
        <begin position="179"/>
        <end position="241"/>
    </location>
</feature>
<dbReference type="VEuPathDB" id="ToxoDB:EAH_00062930"/>
<dbReference type="Pfam" id="PF04939">
    <property type="entry name" value="RRS1"/>
    <property type="match status" value="1"/>
</dbReference>